<dbReference type="EnsemblPlants" id="Pp3c2_19390V3.2">
    <property type="protein sequence ID" value="Pp3c2_19390V3.2"/>
    <property type="gene ID" value="Pp3c2_19390"/>
</dbReference>
<name>A0A2K1L288_PHYPA</name>
<dbReference type="OMA" id="DYEVEGF"/>
<reference evidence="4 6" key="2">
    <citation type="journal article" date="2018" name="Plant J.">
        <title>The Physcomitrella patens chromosome-scale assembly reveals moss genome structure and evolution.</title>
        <authorList>
            <person name="Lang D."/>
            <person name="Ullrich K.K."/>
            <person name="Murat F."/>
            <person name="Fuchs J."/>
            <person name="Jenkins J."/>
            <person name="Haas F.B."/>
            <person name="Piednoel M."/>
            <person name="Gundlach H."/>
            <person name="Van Bel M."/>
            <person name="Meyberg R."/>
            <person name="Vives C."/>
            <person name="Morata J."/>
            <person name="Symeonidi A."/>
            <person name="Hiss M."/>
            <person name="Muchero W."/>
            <person name="Kamisugi Y."/>
            <person name="Saleh O."/>
            <person name="Blanc G."/>
            <person name="Decker E.L."/>
            <person name="van Gessel N."/>
            <person name="Grimwood J."/>
            <person name="Hayes R.D."/>
            <person name="Graham S.W."/>
            <person name="Gunter L.E."/>
            <person name="McDaniel S.F."/>
            <person name="Hoernstein S.N.W."/>
            <person name="Larsson A."/>
            <person name="Li F.W."/>
            <person name="Perroud P.F."/>
            <person name="Phillips J."/>
            <person name="Ranjan P."/>
            <person name="Rokshar D.S."/>
            <person name="Rothfels C.J."/>
            <person name="Schneider L."/>
            <person name="Shu S."/>
            <person name="Stevenson D.W."/>
            <person name="Thummler F."/>
            <person name="Tillich M."/>
            <person name="Villarreal Aguilar J.C."/>
            <person name="Widiez T."/>
            <person name="Wong G.K."/>
            <person name="Wymore A."/>
            <person name="Zhang Y."/>
            <person name="Zimmer A.D."/>
            <person name="Quatrano R.S."/>
            <person name="Mayer K.F.X."/>
            <person name="Goodstein D."/>
            <person name="Casacuberta J.M."/>
            <person name="Vandepoele K."/>
            <person name="Reski R."/>
            <person name="Cuming A.C."/>
            <person name="Tuskan G.A."/>
            <person name="Maumus F."/>
            <person name="Salse J."/>
            <person name="Schmutz J."/>
            <person name="Rensing S.A."/>
        </authorList>
    </citation>
    <scope>NUCLEOTIDE SEQUENCE [LARGE SCALE GENOMIC DNA]</scope>
    <source>
        <strain evidence="5 6">cv. Gransden 2004</strain>
    </source>
</reference>
<dbReference type="Pfam" id="PF01936">
    <property type="entry name" value="NYN"/>
    <property type="match status" value="1"/>
</dbReference>
<sequence length="430" mass="49475">MAILSNFGSVIWGGILPAVNSISEIRNNRRTRIFCSFTGRPLEVHKETLSTRRIISRRKYLICSVYDTPDDVEASEESIVQIDEEVEKKRTVGVFWDLDNKPPNGVMPYKAAIRLRDLAGEFGLVVDMVAYANRHAFIYVPQWVRDQRKERKRLNSLEVQGIATPYQPYRCQYCGRKCDTYFKLKRHFKGQHERERNKRISHLKHLKGGKKQRYMEKLAQKEDKYQAIASQLLVPKLGYGLAPELRRAGVYVRTVEDRPQAADAALIKHMSVYINRGLETLILVSDDSDFTDILRLASMRNLQTIVIGDTMTLSRHADISFSWQEVASGRAQMAAAEAHRQWTDKAALIKERQDDLDQHDQNHAEFVTMRPNSDVSAFTSSESIEWESDGDEDSEAFWEGDFDYEVEGFDNEDFSSQSKSVAKKSNKVYQ</sequence>
<dbReference type="Gene3D" id="3.40.50.1010">
    <property type="entry name" value="5'-nuclease"/>
    <property type="match status" value="1"/>
</dbReference>
<dbReference type="Gramene" id="Pp3c2_19390V3.1">
    <property type="protein sequence ID" value="Pp3c2_19390V3.1"/>
    <property type="gene ID" value="Pp3c2_19390"/>
</dbReference>
<protein>
    <recommendedName>
        <fullName evidence="3">C2H2-type domain-containing protein</fullName>
    </recommendedName>
</protein>
<dbReference type="GO" id="GO:0008270">
    <property type="term" value="F:zinc ion binding"/>
    <property type="evidence" value="ECO:0007669"/>
    <property type="project" value="UniProtKB-KW"/>
</dbReference>
<dbReference type="GO" id="GO:0004540">
    <property type="term" value="F:RNA nuclease activity"/>
    <property type="evidence" value="ECO:0007669"/>
    <property type="project" value="InterPro"/>
</dbReference>
<feature type="compositionally biased region" description="Acidic residues" evidence="2">
    <location>
        <begin position="384"/>
        <end position="395"/>
    </location>
</feature>
<dbReference type="PANTHER" id="PTHR35744">
    <property type="entry name" value="C2H2-TYPE DOMAIN-CONTAINING PROTEIN"/>
    <property type="match status" value="1"/>
</dbReference>
<dbReference type="CDD" id="cd18725">
    <property type="entry name" value="PIN_LabA-like"/>
    <property type="match status" value="1"/>
</dbReference>
<keyword evidence="1" id="KW-0862">Zinc</keyword>
<dbReference type="OrthoDB" id="3518456at2759"/>
<dbReference type="PaxDb" id="3218-PP1S343_27V6.1"/>
<evidence type="ECO:0000313" key="6">
    <source>
        <dbReference type="Proteomes" id="UP000006727"/>
    </source>
</evidence>
<dbReference type="AlphaFoldDB" id="A0A2K1L288"/>
<accession>A0A2K1L288</accession>
<dbReference type="InterPro" id="IPR013087">
    <property type="entry name" value="Znf_C2H2_type"/>
</dbReference>
<dbReference type="Proteomes" id="UP000006727">
    <property type="component" value="Chromosome 2"/>
</dbReference>
<dbReference type="Gramene" id="Pp3c2_19390V3.2">
    <property type="protein sequence ID" value="Pp3c2_19390V3.2"/>
    <property type="gene ID" value="Pp3c2_19390"/>
</dbReference>
<dbReference type="PROSITE" id="PS50157">
    <property type="entry name" value="ZINC_FINGER_C2H2_2"/>
    <property type="match status" value="1"/>
</dbReference>
<dbReference type="PANTHER" id="PTHR35744:SF2">
    <property type="entry name" value="OS06G0166200 PROTEIN"/>
    <property type="match status" value="1"/>
</dbReference>
<feature type="domain" description="C2H2-type" evidence="3">
    <location>
        <begin position="169"/>
        <end position="197"/>
    </location>
</feature>
<reference evidence="4 6" key="1">
    <citation type="journal article" date="2008" name="Science">
        <title>The Physcomitrella genome reveals evolutionary insights into the conquest of land by plants.</title>
        <authorList>
            <person name="Rensing S."/>
            <person name="Lang D."/>
            <person name="Zimmer A."/>
            <person name="Terry A."/>
            <person name="Salamov A."/>
            <person name="Shapiro H."/>
            <person name="Nishiyama T."/>
            <person name="Perroud P.-F."/>
            <person name="Lindquist E."/>
            <person name="Kamisugi Y."/>
            <person name="Tanahashi T."/>
            <person name="Sakakibara K."/>
            <person name="Fujita T."/>
            <person name="Oishi K."/>
            <person name="Shin-I T."/>
            <person name="Kuroki Y."/>
            <person name="Toyoda A."/>
            <person name="Suzuki Y."/>
            <person name="Hashimoto A."/>
            <person name="Yamaguchi K."/>
            <person name="Sugano A."/>
            <person name="Kohara Y."/>
            <person name="Fujiyama A."/>
            <person name="Anterola A."/>
            <person name="Aoki S."/>
            <person name="Ashton N."/>
            <person name="Barbazuk W.B."/>
            <person name="Barker E."/>
            <person name="Bennetzen J."/>
            <person name="Bezanilla M."/>
            <person name="Blankenship R."/>
            <person name="Cho S.H."/>
            <person name="Dutcher S."/>
            <person name="Estelle M."/>
            <person name="Fawcett J.A."/>
            <person name="Gundlach H."/>
            <person name="Hanada K."/>
            <person name="Heyl A."/>
            <person name="Hicks K.A."/>
            <person name="Hugh J."/>
            <person name="Lohr M."/>
            <person name="Mayer K."/>
            <person name="Melkozernov A."/>
            <person name="Murata T."/>
            <person name="Nelson D."/>
            <person name="Pils B."/>
            <person name="Prigge M."/>
            <person name="Reiss B."/>
            <person name="Renner T."/>
            <person name="Rombauts S."/>
            <person name="Rushton P."/>
            <person name="Sanderfoot A."/>
            <person name="Schween G."/>
            <person name="Shiu S.-H."/>
            <person name="Stueber K."/>
            <person name="Theodoulou F.L."/>
            <person name="Tu H."/>
            <person name="Van de Peer Y."/>
            <person name="Verrier P.J."/>
            <person name="Waters E."/>
            <person name="Wood A."/>
            <person name="Yang L."/>
            <person name="Cove D."/>
            <person name="Cuming A."/>
            <person name="Hasebe M."/>
            <person name="Lucas S."/>
            <person name="Mishler D.B."/>
            <person name="Reski R."/>
            <person name="Grigoriev I."/>
            <person name="Quatrano R.S."/>
            <person name="Boore J.L."/>
        </authorList>
    </citation>
    <scope>NUCLEOTIDE SEQUENCE [LARGE SCALE GENOMIC DNA]</scope>
    <source>
        <strain evidence="5 6">cv. Gransden 2004</strain>
    </source>
</reference>
<dbReference type="GeneID" id="112278710"/>
<dbReference type="EMBL" id="ABEU02000002">
    <property type="protein sequence ID" value="PNR60136.1"/>
    <property type="molecule type" value="Genomic_DNA"/>
</dbReference>
<organism evidence="4">
    <name type="scientific">Physcomitrium patens</name>
    <name type="common">Spreading-leaved earth moss</name>
    <name type="synonym">Physcomitrella patens</name>
    <dbReference type="NCBI Taxonomy" id="3218"/>
    <lineage>
        <taxon>Eukaryota</taxon>
        <taxon>Viridiplantae</taxon>
        <taxon>Streptophyta</taxon>
        <taxon>Embryophyta</taxon>
        <taxon>Bryophyta</taxon>
        <taxon>Bryophytina</taxon>
        <taxon>Bryopsida</taxon>
        <taxon>Funariidae</taxon>
        <taxon>Funariales</taxon>
        <taxon>Funariaceae</taxon>
        <taxon>Physcomitrium</taxon>
    </lineage>
</organism>
<proteinExistence type="predicted"/>
<gene>
    <name evidence="5" type="primary">LOC112278710</name>
    <name evidence="4" type="ORF">PHYPA_002929</name>
</gene>
<feature type="compositionally biased region" description="Polar residues" evidence="2">
    <location>
        <begin position="370"/>
        <end position="383"/>
    </location>
</feature>
<reference evidence="5" key="3">
    <citation type="submission" date="2020-12" db="UniProtKB">
        <authorList>
            <consortium name="EnsemblPlants"/>
        </authorList>
    </citation>
    <scope>IDENTIFICATION</scope>
</reference>
<evidence type="ECO:0000313" key="5">
    <source>
        <dbReference type="EnsemblPlants" id="Pp3c2_19390V3.1"/>
    </source>
</evidence>
<keyword evidence="6" id="KW-1185">Reference proteome</keyword>
<feature type="region of interest" description="Disordered" evidence="2">
    <location>
        <begin position="409"/>
        <end position="430"/>
    </location>
</feature>
<keyword evidence="1" id="KW-0479">Metal-binding</keyword>
<keyword evidence="1" id="KW-0863">Zinc-finger</keyword>
<evidence type="ECO:0000256" key="1">
    <source>
        <dbReference type="PROSITE-ProRule" id="PRU00042"/>
    </source>
</evidence>
<dbReference type="InterPro" id="IPR021139">
    <property type="entry name" value="NYN"/>
</dbReference>
<feature type="region of interest" description="Disordered" evidence="2">
    <location>
        <begin position="369"/>
        <end position="395"/>
    </location>
</feature>
<dbReference type="EnsemblPlants" id="Pp3c2_19390V3.1">
    <property type="protein sequence ID" value="Pp3c2_19390V3.1"/>
    <property type="gene ID" value="Pp3c2_19390"/>
</dbReference>
<dbReference type="PROSITE" id="PS00028">
    <property type="entry name" value="ZINC_FINGER_C2H2_1"/>
    <property type="match status" value="1"/>
</dbReference>
<dbReference type="SMART" id="SM00355">
    <property type="entry name" value="ZnF_C2H2"/>
    <property type="match status" value="1"/>
</dbReference>
<feature type="compositionally biased region" description="Basic residues" evidence="2">
    <location>
        <begin position="421"/>
        <end position="430"/>
    </location>
</feature>
<evidence type="ECO:0000313" key="4">
    <source>
        <dbReference type="EMBL" id="PNR60136.1"/>
    </source>
</evidence>
<evidence type="ECO:0000256" key="2">
    <source>
        <dbReference type="SAM" id="MobiDB-lite"/>
    </source>
</evidence>
<dbReference type="RefSeq" id="XP_024368126.1">
    <property type="nucleotide sequence ID" value="XM_024512358.2"/>
</dbReference>
<evidence type="ECO:0000259" key="3">
    <source>
        <dbReference type="PROSITE" id="PS50157"/>
    </source>
</evidence>